<evidence type="ECO:0000313" key="2">
    <source>
        <dbReference type="Proteomes" id="UP000298327"/>
    </source>
</evidence>
<name>A0A4Y9YDU4_9AGAM</name>
<keyword evidence="2" id="KW-1185">Reference proteome</keyword>
<proteinExistence type="predicted"/>
<protein>
    <submittedName>
        <fullName evidence="1">Uncharacterized protein</fullName>
    </submittedName>
</protein>
<comment type="caution">
    <text evidence="1">The sequence shown here is derived from an EMBL/GenBank/DDBJ whole genome shotgun (WGS) entry which is preliminary data.</text>
</comment>
<gene>
    <name evidence="1" type="ORF">EVG20_g7324</name>
</gene>
<sequence>MVPSPRLYKLAAAAGRTHGFASSTRILSHAIRGASASRRPGRARSSQPAPLISSIPCRLSLRSRELESTSASHSHVSAQDVPPPRWLRASTRPARLWIEYRCPASFRASRRTVTVSMVNSPDHALALPFAFSSTARTDRHAQSSTSSAQIAFREAMHYAYAPRRSIE</sequence>
<evidence type="ECO:0000313" key="1">
    <source>
        <dbReference type="EMBL" id="TFY60716.1"/>
    </source>
</evidence>
<dbReference type="Proteomes" id="UP000298327">
    <property type="component" value="Unassembled WGS sequence"/>
</dbReference>
<accession>A0A4Y9YDU4</accession>
<dbReference type="EMBL" id="SEOQ01000548">
    <property type="protein sequence ID" value="TFY60716.1"/>
    <property type="molecule type" value="Genomic_DNA"/>
</dbReference>
<organism evidence="1 2">
    <name type="scientific">Dentipellis fragilis</name>
    <dbReference type="NCBI Taxonomy" id="205917"/>
    <lineage>
        <taxon>Eukaryota</taxon>
        <taxon>Fungi</taxon>
        <taxon>Dikarya</taxon>
        <taxon>Basidiomycota</taxon>
        <taxon>Agaricomycotina</taxon>
        <taxon>Agaricomycetes</taxon>
        <taxon>Russulales</taxon>
        <taxon>Hericiaceae</taxon>
        <taxon>Dentipellis</taxon>
    </lineage>
</organism>
<dbReference type="AlphaFoldDB" id="A0A4Y9YDU4"/>
<reference evidence="1 2" key="1">
    <citation type="submission" date="2019-02" db="EMBL/GenBank/DDBJ databases">
        <title>Genome sequencing of the rare red list fungi Dentipellis fragilis.</title>
        <authorList>
            <person name="Buettner E."/>
            <person name="Kellner H."/>
        </authorList>
    </citation>
    <scope>NUCLEOTIDE SEQUENCE [LARGE SCALE GENOMIC DNA]</scope>
    <source>
        <strain evidence="1 2">DSM 105465</strain>
    </source>
</reference>